<gene>
    <name evidence="4" type="primary">LOC113469505</name>
</gene>
<keyword evidence="1" id="KW-0479">Metal-binding</keyword>
<proteinExistence type="predicted"/>
<dbReference type="Proteomes" id="UP000079169">
    <property type="component" value="Unplaced"/>
</dbReference>
<organism evidence="3 4">
    <name type="scientific">Diaphorina citri</name>
    <name type="common">Asian citrus psyllid</name>
    <dbReference type="NCBI Taxonomy" id="121845"/>
    <lineage>
        <taxon>Eukaryota</taxon>
        <taxon>Metazoa</taxon>
        <taxon>Ecdysozoa</taxon>
        <taxon>Arthropoda</taxon>
        <taxon>Hexapoda</taxon>
        <taxon>Insecta</taxon>
        <taxon>Pterygota</taxon>
        <taxon>Neoptera</taxon>
        <taxon>Paraneoptera</taxon>
        <taxon>Hemiptera</taxon>
        <taxon>Sternorrhyncha</taxon>
        <taxon>Psylloidea</taxon>
        <taxon>Psyllidae</taxon>
        <taxon>Diaphorininae</taxon>
        <taxon>Diaphorina</taxon>
    </lineage>
</organism>
<keyword evidence="1" id="KW-0863">Zinc-finger</keyword>
<feature type="domain" description="C2H2-type" evidence="2">
    <location>
        <begin position="21"/>
        <end position="48"/>
    </location>
</feature>
<dbReference type="RefSeq" id="XP_026683077.1">
    <property type="nucleotide sequence ID" value="XM_026827276.1"/>
</dbReference>
<keyword evidence="3" id="KW-1185">Reference proteome</keyword>
<dbReference type="GO" id="GO:0008270">
    <property type="term" value="F:zinc ion binding"/>
    <property type="evidence" value="ECO:0007669"/>
    <property type="project" value="UniProtKB-KW"/>
</dbReference>
<evidence type="ECO:0000256" key="1">
    <source>
        <dbReference type="PROSITE-ProRule" id="PRU00042"/>
    </source>
</evidence>
<dbReference type="Gene3D" id="3.30.160.60">
    <property type="entry name" value="Classic Zinc Finger"/>
    <property type="match status" value="1"/>
</dbReference>
<protein>
    <submittedName>
        <fullName evidence="4">RE1-silencing transcription factor B-like</fullName>
    </submittedName>
</protein>
<name>A0A3Q0J3L4_DIACI</name>
<accession>A0A3Q0J3L4</accession>
<dbReference type="InterPro" id="IPR036236">
    <property type="entry name" value="Znf_C2H2_sf"/>
</dbReference>
<evidence type="ECO:0000313" key="4">
    <source>
        <dbReference type="RefSeq" id="XP_026683077.1"/>
    </source>
</evidence>
<evidence type="ECO:0000313" key="3">
    <source>
        <dbReference type="Proteomes" id="UP000079169"/>
    </source>
</evidence>
<dbReference type="PROSITE" id="PS50157">
    <property type="entry name" value="ZINC_FINGER_C2H2_2"/>
    <property type="match status" value="1"/>
</dbReference>
<dbReference type="GeneID" id="113469505"/>
<dbReference type="PaxDb" id="121845-A0A3Q0J3L4"/>
<sequence length="161" mass="18726">MFSEFNLPPHTLFNPLLQFRYTCDSCGKVYKLKRSLYRHRTLECGKEPRYQCPHCPYRGKQKVHLKTHVAIKHQGPEMLSVKHQGPEMLSIKHQGPETLSIKHQVSEMLSIKHQGPETLSIKHQGPEMLSIKHQGPESAFDLRRNNQAHLNGRKDMMERLP</sequence>
<evidence type="ECO:0000259" key="2">
    <source>
        <dbReference type="PROSITE" id="PS50157"/>
    </source>
</evidence>
<reference evidence="4" key="1">
    <citation type="submission" date="2025-08" db="UniProtKB">
        <authorList>
            <consortium name="RefSeq"/>
        </authorList>
    </citation>
    <scope>IDENTIFICATION</scope>
</reference>
<dbReference type="SMART" id="SM00355">
    <property type="entry name" value="ZnF_C2H2"/>
    <property type="match status" value="2"/>
</dbReference>
<dbReference type="KEGG" id="dci:113469505"/>
<dbReference type="SUPFAM" id="SSF57667">
    <property type="entry name" value="beta-beta-alpha zinc fingers"/>
    <property type="match status" value="1"/>
</dbReference>
<dbReference type="AlphaFoldDB" id="A0A3Q0J3L4"/>
<keyword evidence="1" id="KW-0862">Zinc</keyword>
<dbReference type="STRING" id="121845.A0A3Q0J3L4"/>
<dbReference type="InterPro" id="IPR013087">
    <property type="entry name" value="Znf_C2H2_type"/>
</dbReference>